<feature type="transmembrane region" description="Helical" evidence="6">
    <location>
        <begin position="231"/>
        <end position="264"/>
    </location>
</feature>
<evidence type="ECO:0000256" key="5">
    <source>
        <dbReference type="ARBA" id="ARBA00023136"/>
    </source>
</evidence>
<keyword evidence="2" id="KW-1003">Cell membrane</keyword>
<protein>
    <recommendedName>
        <fullName evidence="9">Integral membrane protein</fullName>
    </recommendedName>
</protein>
<evidence type="ECO:0000256" key="6">
    <source>
        <dbReference type="SAM" id="Phobius"/>
    </source>
</evidence>
<gene>
    <name evidence="7" type="ORF">MAIT1_00691</name>
</gene>
<feature type="transmembrane region" description="Helical" evidence="6">
    <location>
        <begin position="137"/>
        <end position="157"/>
    </location>
</feature>
<comment type="caution">
    <text evidence="7">The sequence shown here is derived from an EMBL/GenBank/DDBJ whole genome shotgun (WGS) entry which is preliminary data.</text>
</comment>
<evidence type="ECO:0000256" key="4">
    <source>
        <dbReference type="ARBA" id="ARBA00022989"/>
    </source>
</evidence>
<dbReference type="Pfam" id="PF03706">
    <property type="entry name" value="LPG_synthase_TM"/>
    <property type="match status" value="1"/>
</dbReference>
<proteinExistence type="predicted"/>
<feature type="transmembrane region" description="Helical" evidence="6">
    <location>
        <begin position="115"/>
        <end position="131"/>
    </location>
</feature>
<dbReference type="PANTHER" id="PTHR39087">
    <property type="entry name" value="UPF0104 MEMBRANE PROTEIN MJ1595"/>
    <property type="match status" value="1"/>
</dbReference>
<dbReference type="Proteomes" id="UP000194003">
    <property type="component" value="Unassembled WGS sequence"/>
</dbReference>
<dbReference type="EMBL" id="LVJN01000021">
    <property type="protein sequence ID" value="OSM00225.1"/>
    <property type="molecule type" value="Genomic_DNA"/>
</dbReference>
<feature type="transmembrane region" description="Helical" evidence="6">
    <location>
        <begin position="199"/>
        <end position="225"/>
    </location>
</feature>
<reference evidence="7 8" key="1">
    <citation type="journal article" date="2016" name="BMC Genomics">
        <title>Combined genomic and structural analyses of a cultured magnetotactic bacterium reveals its niche adaptation to a dynamic environment.</title>
        <authorList>
            <person name="Araujo A.C."/>
            <person name="Morillo V."/>
            <person name="Cypriano J."/>
            <person name="Teixeira L.C."/>
            <person name="Leao P."/>
            <person name="Lyra S."/>
            <person name="Almeida L.G."/>
            <person name="Bazylinski D.A."/>
            <person name="Vasconcellos A.T."/>
            <person name="Abreu F."/>
            <person name="Lins U."/>
        </authorList>
    </citation>
    <scope>NUCLEOTIDE SEQUENCE [LARGE SCALE GENOMIC DNA]</scope>
    <source>
        <strain evidence="7 8">IT-1</strain>
    </source>
</reference>
<evidence type="ECO:0000256" key="2">
    <source>
        <dbReference type="ARBA" id="ARBA00022475"/>
    </source>
</evidence>
<organism evidence="7 8">
    <name type="scientific">Magnetofaba australis IT-1</name>
    <dbReference type="NCBI Taxonomy" id="1434232"/>
    <lineage>
        <taxon>Bacteria</taxon>
        <taxon>Pseudomonadati</taxon>
        <taxon>Pseudomonadota</taxon>
        <taxon>Magnetococcia</taxon>
        <taxon>Magnetococcales</taxon>
        <taxon>Magnetococcaceae</taxon>
        <taxon>Magnetofaba</taxon>
    </lineage>
</organism>
<evidence type="ECO:0000313" key="8">
    <source>
        <dbReference type="Proteomes" id="UP000194003"/>
    </source>
</evidence>
<feature type="transmembrane region" description="Helical" evidence="6">
    <location>
        <begin position="276"/>
        <end position="295"/>
    </location>
</feature>
<dbReference type="AlphaFoldDB" id="A0A1Y2JZ94"/>
<keyword evidence="5 6" id="KW-0472">Membrane</keyword>
<dbReference type="InterPro" id="IPR022791">
    <property type="entry name" value="L-PG_synthase/AglD"/>
</dbReference>
<sequence>MALSILLAVALYLGMSLWASWAAVSEAVSHTPGWAIPALLALSLTGFTLRFVRWQGYLHLLGHRVPPGRSLRIYMAGFALTTTPGKAGEAARSIFLKPFGVSYPESIGLFLAERLLDVIAMLLLCALGAWSHPQARLLTLGLALFSAALIVLLNPRLMRKLAALVQRWSSEAVRRIAHSVTQTVIHFQRCFAPGAFSRALLISVLAWSCEGVGFWLIANLLGAQIGWAEGVFIYAFATLAGAVSFIPGGLGATEAVMVGLLTLSGAPEGTAVAATLIARSATLWFCVALGLSAAWSERGALFGAPSRPAA</sequence>
<accession>A0A1Y2JZ94</accession>
<dbReference type="GO" id="GO:0005886">
    <property type="term" value="C:plasma membrane"/>
    <property type="evidence" value="ECO:0007669"/>
    <property type="project" value="UniProtKB-SubCell"/>
</dbReference>
<evidence type="ECO:0000313" key="7">
    <source>
        <dbReference type="EMBL" id="OSM00225.1"/>
    </source>
</evidence>
<dbReference type="PANTHER" id="PTHR39087:SF2">
    <property type="entry name" value="UPF0104 MEMBRANE PROTEIN MJ1595"/>
    <property type="match status" value="1"/>
</dbReference>
<comment type="subcellular location">
    <subcellularLocation>
        <location evidence="1">Cell membrane</location>
        <topology evidence="1">Multi-pass membrane protein</topology>
    </subcellularLocation>
</comment>
<keyword evidence="4 6" id="KW-1133">Transmembrane helix</keyword>
<evidence type="ECO:0000256" key="3">
    <source>
        <dbReference type="ARBA" id="ARBA00022692"/>
    </source>
</evidence>
<dbReference type="NCBIfam" id="TIGR00374">
    <property type="entry name" value="flippase-like domain"/>
    <property type="match status" value="1"/>
</dbReference>
<name>A0A1Y2JZ94_9PROT</name>
<keyword evidence="3 6" id="KW-0812">Transmembrane</keyword>
<feature type="transmembrane region" description="Helical" evidence="6">
    <location>
        <begin position="32"/>
        <end position="52"/>
    </location>
</feature>
<evidence type="ECO:0008006" key="9">
    <source>
        <dbReference type="Google" id="ProtNLM"/>
    </source>
</evidence>
<keyword evidence="8" id="KW-1185">Reference proteome</keyword>
<dbReference type="STRING" id="1434232.MAIT1_00691"/>
<evidence type="ECO:0000256" key="1">
    <source>
        <dbReference type="ARBA" id="ARBA00004651"/>
    </source>
</evidence>